<dbReference type="GeneID" id="65120806"/>
<dbReference type="EMBL" id="MK937603">
    <property type="protein sequence ID" value="QDH92823.1"/>
    <property type="molecule type" value="Genomic_DNA"/>
</dbReference>
<dbReference type="SUPFAM" id="SSF52266">
    <property type="entry name" value="SGNH hydrolase"/>
    <property type="match status" value="1"/>
</dbReference>
<organism evidence="1 2">
    <name type="scientific">Gordonia phage Bakery</name>
    <dbReference type="NCBI Taxonomy" id="2591205"/>
    <lineage>
        <taxon>Viruses</taxon>
        <taxon>Duplodnaviria</taxon>
        <taxon>Heunggongvirae</taxon>
        <taxon>Uroviricota</taxon>
        <taxon>Caudoviricetes</taxon>
        <taxon>Stackebrandtviridae</taxon>
        <taxon>Frickvirinae</taxon>
        <taxon>Wizardvirus</taxon>
        <taxon>Wizardvirus bakery</taxon>
    </lineage>
</organism>
<protein>
    <recommendedName>
        <fullName evidence="3">SGNH hydrolase-type esterase domain-containing protein</fullName>
    </recommendedName>
</protein>
<gene>
    <name evidence="1" type="primary">38</name>
    <name evidence="1" type="ORF">SEA_BAKERY_38</name>
</gene>
<evidence type="ECO:0000313" key="1">
    <source>
        <dbReference type="EMBL" id="QDH92823.1"/>
    </source>
</evidence>
<accession>A0A514DGU2</accession>
<evidence type="ECO:0000313" key="2">
    <source>
        <dbReference type="Proteomes" id="UP000318284"/>
    </source>
</evidence>
<dbReference type="Gene3D" id="3.40.50.1110">
    <property type="entry name" value="SGNH hydrolase"/>
    <property type="match status" value="1"/>
</dbReference>
<name>A0A514DGU2_9CAUD</name>
<dbReference type="RefSeq" id="YP_010102952.1">
    <property type="nucleotide sequence ID" value="NC_055804.1"/>
</dbReference>
<dbReference type="Proteomes" id="UP000318284">
    <property type="component" value="Segment"/>
</dbReference>
<keyword evidence="2" id="KW-1185">Reference proteome</keyword>
<proteinExistence type="predicted"/>
<dbReference type="InterPro" id="IPR036514">
    <property type="entry name" value="SGNH_hydro_sf"/>
</dbReference>
<sequence length="318" mass="33403">MTETLTALGDSQTDYAGYGVPPSKTWTYRLAEEIRARGGDVRSRAFGIQGDQTLAGLNRVDVCLMYDTPALALLPLGVNDPVASPSALTSAQTIDYITATIMALRHGATGPGAGLGQGVHVAGQANLPATGGLGQRYVVLDDTSTTGGRAATSPGHAATITGSVAADANGNKVTVWEFRQTQAGEFGWGRVAVRTSPPTVVPRCAVITPPYRNFTTGGDTPSTPLAINATLRAAQESAASVFDASVAFLDVYARMRQRIVDGVDLDFSAVAYNQARSWTYIENNQHLSTYGHDAFAQGVLAELIADRPTWLTNLGATL</sequence>
<dbReference type="KEGG" id="vg:65120806"/>
<reference evidence="1 2" key="1">
    <citation type="submission" date="2019-05" db="EMBL/GenBank/DDBJ databases">
        <authorList>
            <person name="Hammer B.W."/>
            <person name="Collado J."/>
            <person name="Fitzgerald H.N."/>
            <person name="Graziano A."/>
            <person name="Haggerty C.V."/>
            <person name="Kim S."/>
            <person name="Ogunsemowo I.H."/>
            <person name="Reddy N."/>
            <person name="Butela K.A."/>
            <person name="Garlena R.A."/>
            <person name="Russell D.A."/>
            <person name="Pope W.H."/>
            <person name="Jacobs-Sera D."/>
            <person name="Hatfull G.F."/>
        </authorList>
    </citation>
    <scope>NUCLEOTIDE SEQUENCE [LARGE SCALE GENOMIC DNA]</scope>
</reference>
<evidence type="ECO:0008006" key="3">
    <source>
        <dbReference type="Google" id="ProtNLM"/>
    </source>
</evidence>